<feature type="transmembrane region" description="Helical" evidence="9">
    <location>
        <begin position="262"/>
        <end position="282"/>
    </location>
</feature>
<evidence type="ECO:0000259" key="10">
    <source>
        <dbReference type="PROSITE" id="PS51202"/>
    </source>
</evidence>
<evidence type="ECO:0000256" key="6">
    <source>
        <dbReference type="ARBA" id="ARBA00022989"/>
    </source>
</evidence>
<evidence type="ECO:0000256" key="7">
    <source>
        <dbReference type="ARBA" id="ARBA00023065"/>
    </source>
</evidence>
<sequence>MRLEAWLALSAAMVLVAIVAVRLSYRLGLPSLLAYLGLGLLLGEAGFGIQFDNAELAKELGWLALMIILIEGGLSTNWRHVKGSVPAALSLAVVGTSLSIAIVGGAAHYLLGTDWQIALLLGAILAPTDSAAIFSVLRRLPLPHRLAGMLEAESGFNDAPVVILVLALSGVHHTSGNLELFGTIAYELAVGAVVGLAISWGGAWVLRQVALPASGLYPLAVMSLAVGAYGGAILLHASGFMACYLAGLMLGNARLPHRPATLGFAEGIGWLSQIGLFIMLGLLATPSDLPGQLVYGVVAGLVLSFVARPLSVIIATTGFGVSWRERAFLSWAGLRGAVPIILATVPMTVDLPGADQLFAAVFVLVVIFTVIQGPTLPWFAQKLKITEEGKATELGVEAAPLEELKADLLQVKIPEDSRMAGVEVFELRLPPGAQITLVLREIIGAGKVVEKKSFVPSPTTVLQAGDELLVVTTAADREVAERRLRAVSRQGKLAGWFGEVGD</sequence>
<feature type="transmembrane region" description="Helical" evidence="9">
    <location>
        <begin position="184"/>
        <end position="206"/>
    </location>
</feature>
<gene>
    <name evidence="11" type="ORF">GCM10010439_24350</name>
</gene>
<dbReference type="NCBIfam" id="NF003715">
    <property type="entry name" value="PRK05326.1-2"/>
    <property type="match status" value="1"/>
</dbReference>
<dbReference type="Gene3D" id="1.20.1530.20">
    <property type="match status" value="1"/>
</dbReference>
<keyword evidence="6 9" id="KW-1133">Transmembrane helix</keyword>
<protein>
    <submittedName>
        <fullName evidence="11">Potassium/proton antiporter</fullName>
    </submittedName>
</protein>
<dbReference type="InterPro" id="IPR036721">
    <property type="entry name" value="RCK_C_sf"/>
</dbReference>
<evidence type="ECO:0000313" key="12">
    <source>
        <dbReference type="Proteomes" id="UP001501842"/>
    </source>
</evidence>
<dbReference type="Proteomes" id="UP001501842">
    <property type="component" value="Unassembled WGS sequence"/>
</dbReference>
<evidence type="ECO:0000256" key="4">
    <source>
        <dbReference type="ARBA" id="ARBA00022475"/>
    </source>
</evidence>
<dbReference type="PANTHER" id="PTHR32507:SF7">
    <property type="entry name" value="K(+)_H(+) ANTIPORTER NHAP2"/>
    <property type="match status" value="1"/>
</dbReference>
<feature type="transmembrane region" description="Helical" evidence="9">
    <location>
        <begin position="117"/>
        <end position="137"/>
    </location>
</feature>
<dbReference type="InterPro" id="IPR006037">
    <property type="entry name" value="RCK_C"/>
</dbReference>
<evidence type="ECO:0000256" key="9">
    <source>
        <dbReference type="SAM" id="Phobius"/>
    </source>
</evidence>
<evidence type="ECO:0000256" key="3">
    <source>
        <dbReference type="ARBA" id="ARBA00022449"/>
    </source>
</evidence>
<feature type="transmembrane region" description="Helical" evidence="9">
    <location>
        <begin position="327"/>
        <end position="345"/>
    </location>
</feature>
<dbReference type="RefSeq" id="WP_344450425.1">
    <property type="nucleotide sequence ID" value="NZ_BAAATZ010000008.1"/>
</dbReference>
<dbReference type="PROSITE" id="PS51202">
    <property type="entry name" value="RCK_C"/>
    <property type="match status" value="1"/>
</dbReference>
<organism evidence="11 12">
    <name type="scientific">Actinocorallia aurantiaca</name>
    <dbReference type="NCBI Taxonomy" id="46204"/>
    <lineage>
        <taxon>Bacteria</taxon>
        <taxon>Bacillati</taxon>
        <taxon>Actinomycetota</taxon>
        <taxon>Actinomycetes</taxon>
        <taxon>Streptosporangiales</taxon>
        <taxon>Thermomonosporaceae</taxon>
        <taxon>Actinocorallia</taxon>
    </lineage>
</organism>
<feature type="domain" description="RCK C-terminal" evidence="10">
    <location>
        <begin position="396"/>
        <end position="486"/>
    </location>
</feature>
<dbReference type="InterPro" id="IPR038770">
    <property type="entry name" value="Na+/solute_symporter_sf"/>
</dbReference>
<name>A0ABN3U7K8_9ACTN</name>
<evidence type="ECO:0000256" key="1">
    <source>
        <dbReference type="ARBA" id="ARBA00004651"/>
    </source>
</evidence>
<dbReference type="Pfam" id="PF00999">
    <property type="entry name" value="Na_H_Exchanger"/>
    <property type="match status" value="1"/>
</dbReference>
<feature type="transmembrane region" description="Helical" evidence="9">
    <location>
        <begin position="6"/>
        <end position="25"/>
    </location>
</feature>
<dbReference type="Pfam" id="PF02080">
    <property type="entry name" value="TrkA_C"/>
    <property type="match status" value="1"/>
</dbReference>
<keyword evidence="12" id="KW-1185">Reference proteome</keyword>
<feature type="transmembrane region" description="Helical" evidence="9">
    <location>
        <begin position="61"/>
        <end position="78"/>
    </location>
</feature>
<keyword evidence="7" id="KW-0406">Ion transport</keyword>
<dbReference type="EMBL" id="BAAATZ010000008">
    <property type="protein sequence ID" value="GAA2725121.1"/>
    <property type="molecule type" value="Genomic_DNA"/>
</dbReference>
<keyword evidence="2" id="KW-0813">Transport</keyword>
<accession>A0ABN3U7K8</accession>
<dbReference type="NCBIfam" id="NF003716">
    <property type="entry name" value="PRK05326.1-3"/>
    <property type="match status" value="1"/>
</dbReference>
<comment type="subcellular location">
    <subcellularLocation>
        <location evidence="1">Cell membrane</location>
        <topology evidence="1">Multi-pass membrane protein</topology>
    </subcellularLocation>
</comment>
<proteinExistence type="predicted"/>
<keyword evidence="3" id="KW-0050">Antiport</keyword>
<feature type="transmembrane region" description="Helical" evidence="9">
    <location>
        <begin position="32"/>
        <end position="49"/>
    </location>
</feature>
<evidence type="ECO:0000256" key="5">
    <source>
        <dbReference type="ARBA" id="ARBA00022692"/>
    </source>
</evidence>
<keyword evidence="5 9" id="KW-0812">Transmembrane</keyword>
<dbReference type="Gene3D" id="3.30.70.1450">
    <property type="entry name" value="Regulator of K+ conductance, C-terminal domain"/>
    <property type="match status" value="1"/>
</dbReference>
<evidence type="ECO:0000313" key="11">
    <source>
        <dbReference type="EMBL" id="GAA2725121.1"/>
    </source>
</evidence>
<comment type="caution">
    <text evidence="11">The sequence shown here is derived from an EMBL/GenBank/DDBJ whole genome shotgun (WGS) entry which is preliminary data.</text>
</comment>
<keyword evidence="8 9" id="KW-0472">Membrane</keyword>
<dbReference type="SUPFAM" id="SSF116726">
    <property type="entry name" value="TrkA C-terminal domain-like"/>
    <property type="match status" value="1"/>
</dbReference>
<reference evidence="11 12" key="1">
    <citation type="journal article" date="2019" name="Int. J. Syst. Evol. Microbiol.">
        <title>The Global Catalogue of Microorganisms (GCM) 10K type strain sequencing project: providing services to taxonomists for standard genome sequencing and annotation.</title>
        <authorList>
            <consortium name="The Broad Institute Genomics Platform"/>
            <consortium name="The Broad Institute Genome Sequencing Center for Infectious Disease"/>
            <person name="Wu L."/>
            <person name="Ma J."/>
        </authorList>
    </citation>
    <scope>NUCLEOTIDE SEQUENCE [LARGE SCALE GENOMIC DNA]</scope>
    <source>
        <strain evidence="11 12">JCM 8201</strain>
    </source>
</reference>
<feature type="transmembrane region" description="Helical" evidence="9">
    <location>
        <begin position="85"/>
        <end position="111"/>
    </location>
</feature>
<evidence type="ECO:0000256" key="2">
    <source>
        <dbReference type="ARBA" id="ARBA00022448"/>
    </source>
</evidence>
<keyword evidence="4" id="KW-1003">Cell membrane</keyword>
<dbReference type="InterPro" id="IPR006153">
    <property type="entry name" value="Cation/H_exchanger_TM"/>
</dbReference>
<evidence type="ECO:0000256" key="8">
    <source>
        <dbReference type="ARBA" id="ARBA00023136"/>
    </source>
</evidence>
<feature type="transmembrane region" description="Helical" evidence="9">
    <location>
        <begin position="294"/>
        <end position="315"/>
    </location>
</feature>
<feature type="transmembrane region" description="Helical" evidence="9">
    <location>
        <begin position="226"/>
        <end position="250"/>
    </location>
</feature>
<dbReference type="PANTHER" id="PTHR32507">
    <property type="entry name" value="NA(+)/H(+) ANTIPORTER 1"/>
    <property type="match status" value="1"/>
</dbReference>
<feature type="transmembrane region" description="Helical" evidence="9">
    <location>
        <begin position="357"/>
        <end position="380"/>
    </location>
</feature>